<dbReference type="RefSeq" id="WP_184838530.1">
    <property type="nucleotide sequence ID" value="NZ_JACHMN010000002.1"/>
</dbReference>
<proteinExistence type="inferred from homology"/>
<keyword evidence="4" id="KW-1185">Reference proteome</keyword>
<dbReference type="Gene3D" id="3.40.630.190">
    <property type="entry name" value="LCP protein"/>
    <property type="match status" value="1"/>
</dbReference>
<comment type="similarity">
    <text evidence="1">Belongs to the LytR/CpsA/Psr (LCP) family.</text>
</comment>
<evidence type="ECO:0000256" key="1">
    <source>
        <dbReference type="ARBA" id="ARBA00006068"/>
    </source>
</evidence>
<sequence>MRFAVASCLALLLLVAGGLVAVRVLVERYDSSVAREALLDPDARQGEYVADPVTRLRAASLTGPLNYLLIGSDARWGSPEAGQRSDTIIILQIDRELDRAFLVSIPRDLLVELPGYAKTGFTGGSDKINAAFSAGGGGADGVALLSKALYALIGVKFDGAAVVQFSGFRKVIDIVGGVEICVDEPVRSIHTQKFFPVGCTRMNGADALDYSRQRYDLPNGDYDRQRHQQQLLKALFRQAGTAGIATNPFKLDQVIRQVGSNLTVDTGGMALADLVFALRRIGPGDLTGVRVPSYAEDIDDTSYVLLEAEATGLFTAIRTGELSSWAAAHPTWVNPI</sequence>
<comment type="caution">
    <text evidence="3">The sequence shown here is derived from an EMBL/GenBank/DDBJ whole genome shotgun (WGS) entry which is preliminary data.</text>
</comment>
<dbReference type="InterPro" id="IPR050922">
    <property type="entry name" value="LytR/CpsA/Psr_CW_biosynth"/>
</dbReference>
<dbReference type="InterPro" id="IPR004474">
    <property type="entry name" value="LytR_CpsA_psr"/>
</dbReference>
<dbReference type="EMBL" id="JACHMN010000002">
    <property type="protein sequence ID" value="MBB5870858.1"/>
    <property type="molecule type" value="Genomic_DNA"/>
</dbReference>
<organism evidence="3 4">
    <name type="scientific">Allocatelliglobosispora scoriae</name>
    <dbReference type="NCBI Taxonomy" id="643052"/>
    <lineage>
        <taxon>Bacteria</taxon>
        <taxon>Bacillati</taxon>
        <taxon>Actinomycetota</taxon>
        <taxon>Actinomycetes</taxon>
        <taxon>Micromonosporales</taxon>
        <taxon>Micromonosporaceae</taxon>
        <taxon>Allocatelliglobosispora</taxon>
    </lineage>
</organism>
<dbReference type="NCBIfam" id="TIGR00350">
    <property type="entry name" value="lytR_cpsA_psr"/>
    <property type="match status" value="1"/>
</dbReference>
<evidence type="ECO:0000313" key="4">
    <source>
        <dbReference type="Proteomes" id="UP000587527"/>
    </source>
</evidence>
<accession>A0A841BTU2</accession>
<feature type="domain" description="Cell envelope-related transcriptional attenuator" evidence="2">
    <location>
        <begin position="84"/>
        <end position="239"/>
    </location>
</feature>
<name>A0A841BTU2_9ACTN</name>
<dbReference type="Proteomes" id="UP000587527">
    <property type="component" value="Unassembled WGS sequence"/>
</dbReference>
<protein>
    <submittedName>
        <fullName evidence="3">LCP family protein required for cell wall assembly</fullName>
    </submittedName>
</protein>
<dbReference type="Pfam" id="PF03816">
    <property type="entry name" value="LytR_cpsA_psr"/>
    <property type="match status" value="1"/>
</dbReference>
<dbReference type="PANTHER" id="PTHR33392:SF6">
    <property type="entry name" value="POLYISOPRENYL-TEICHOIC ACID--PEPTIDOGLYCAN TEICHOIC ACID TRANSFERASE TAGU"/>
    <property type="match status" value="1"/>
</dbReference>
<dbReference type="PANTHER" id="PTHR33392">
    <property type="entry name" value="POLYISOPRENYL-TEICHOIC ACID--PEPTIDOGLYCAN TEICHOIC ACID TRANSFERASE TAGU"/>
    <property type="match status" value="1"/>
</dbReference>
<gene>
    <name evidence="3" type="ORF">F4553_004237</name>
</gene>
<dbReference type="AlphaFoldDB" id="A0A841BTU2"/>
<evidence type="ECO:0000313" key="3">
    <source>
        <dbReference type="EMBL" id="MBB5870858.1"/>
    </source>
</evidence>
<evidence type="ECO:0000259" key="2">
    <source>
        <dbReference type="Pfam" id="PF03816"/>
    </source>
</evidence>
<reference evidence="3 4" key="1">
    <citation type="submission" date="2020-08" db="EMBL/GenBank/DDBJ databases">
        <title>Sequencing the genomes of 1000 actinobacteria strains.</title>
        <authorList>
            <person name="Klenk H.-P."/>
        </authorList>
    </citation>
    <scope>NUCLEOTIDE SEQUENCE [LARGE SCALE GENOMIC DNA]</scope>
    <source>
        <strain evidence="3 4">DSM 45362</strain>
    </source>
</reference>